<proteinExistence type="predicted"/>
<dbReference type="SUPFAM" id="SSF53098">
    <property type="entry name" value="Ribonuclease H-like"/>
    <property type="match status" value="1"/>
</dbReference>
<dbReference type="Gene3D" id="3.30.420.10">
    <property type="entry name" value="Ribonuclease H-like superfamily/Ribonuclease H"/>
    <property type="match status" value="1"/>
</dbReference>
<organism evidence="7 8">
    <name type="scientific">Brooklawnia cerclae</name>
    <dbReference type="NCBI Taxonomy" id="349934"/>
    <lineage>
        <taxon>Bacteria</taxon>
        <taxon>Bacillati</taxon>
        <taxon>Actinomycetota</taxon>
        <taxon>Actinomycetes</taxon>
        <taxon>Propionibacteriales</taxon>
        <taxon>Propionibacteriaceae</taxon>
        <taxon>Brooklawnia</taxon>
    </lineage>
</organism>
<dbReference type="EC" id="2.7.7.7" evidence="7"/>
<name>A0ABX0SMG9_9ACTN</name>
<keyword evidence="1" id="KW-0540">Nuclease</keyword>
<accession>A0ABX0SMG9</accession>
<evidence type="ECO:0000256" key="1">
    <source>
        <dbReference type="ARBA" id="ARBA00022722"/>
    </source>
</evidence>
<keyword evidence="7" id="KW-0548">Nucleotidyltransferase</keyword>
<dbReference type="CDD" id="cd06127">
    <property type="entry name" value="DEDDh"/>
    <property type="match status" value="1"/>
</dbReference>
<dbReference type="InterPro" id="IPR013520">
    <property type="entry name" value="Ribonucl_H"/>
</dbReference>
<dbReference type="PANTHER" id="PTHR30231:SF4">
    <property type="entry name" value="PROTEIN NEN2"/>
    <property type="match status" value="1"/>
</dbReference>
<dbReference type="SMART" id="SM00479">
    <property type="entry name" value="EXOIII"/>
    <property type="match status" value="1"/>
</dbReference>
<comment type="caution">
    <text evidence="7">The sequence shown here is derived from an EMBL/GenBank/DDBJ whole genome shotgun (WGS) entry which is preliminary data.</text>
</comment>
<feature type="region of interest" description="Disordered" evidence="4">
    <location>
        <begin position="1"/>
        <end position="21"/>
    </location>
</feature>
<protein>
    <submittedName>
        <fullName evidence="7">DNA polymerase-3 subunit epsilon</fullName>
        <ecNumber evidence="7">2.7.7.7</ecNumber>
    </submittedName>
</protein>
<gene>
    <name evidence="6" type="ORF">FB473_002691</name>
    <name evidence="7" type="ORF">FB473_003218</name>
</gene>
<dbReference type="EMBL" id="JAAMOZ010000003">
    <property type="protein sequence ID" value="NIH58523.1"/>
    <property type="molecule type" value="Genomic_DNA"/>
</dbReference>
<evidence type="ECO:0000259" key="5">
    <source>
        <dbReference type="SMART" id="SM00479"/>
    </source>
</evidence>
<sequence>MTWTGWRDSPIAGFDTETDSADPEDAHIITATVGIAEGRRWQTTSWILKPERPIPEQASRIHGVTTERATQEGQDRAEAIAEIAGHINAAWLAGASLVAFNASFDITILDRELRRLGLEPLKVDGMVIDPFVIDKGIDPFRRGSRKLADVCRHYDILLDNAHDAGADAHAAARLAWKLAPNLPVVPGDQAASADLGLDRQREWHQQQKLSLAKYFRTKKGDEQTAANIEAEAEAGWPLRTWSAQEGLVA</sequence>
<evidence type="ECO:0000313" key="8">
    <source>
        <dbReference type="Proteomes" id="UP000749311"/>
    </source>
</evidence>
<dbReference type="GO" id="GO:0003887">
    <property type="term" value="F:DNA-directed DNA polymerase activity"/>
    <property type="evidence" value="ECO:0007669"/>
    <property type="project" value="UniProtKB-EC"/>
</dbReference>
<keyword evidence="3" id="KW-0269">Exonuclease</keyword>
<evidence type="ECO:0000256" key="4">
    <source>
        <dbReference type="SAM" id="MobiDB-lite"/>
    </source>
</evidence>
<dbReference type="Pfam" id="PF00929">
    <property type="entry name" value="RNase_T"/>
    <property type="match status" value="1"/>
</dbReference>
<dbReference type="Proteomes" id="UP000749311">
    <property type="component" value="Unassembled WGS sequence"/>
</dbReference>
<evidence type="ECO:0000313" key="7">
    <source>
        <dbReference type="EMBL" id="NIH58523.1"/>
    </source>
</evidence>
<dbReference type="EMBL" id="JAAMOZ010000001">
    <property type="protein sequence ID" value="NIH58046.1"/>
    <property type="molecule type" value="Genomic_DNA"/>
</dbReference>
<reference evidence="7 8" key="1">
    <citation type="submission" date="2020-02" db="EMBL/GenBank/DDBJ databases">
        <title>Sequencing the genomes of 1000 actinobacteria strains.</title>
        <authorList>
            <person name="Klenk H.-P."/>
        </authorList>
    </citation>
    <scope>NUCLEOTIDE SEQUENCE [LARGE SCALE GENOMIC DNA]</scope>
    <source>
        <strain evidence="7 8">DSM 19609</strain>
    </source>
</reference>
<dbReference type="InterPro" id="IPR036397">
    <property type="entry name" value="RNaseH_sf"/>
</dbReference>
<keyword evidence="7" id="KW-0808">Transferase</keyword>
<dbReference type="NCBIfam" id="NF005927">
    <property type="entry name" value="PRK07942.1"/>
    <property type="match status" value="1"/>
</dbReference>
<evidence type="ECO:0000256" key="3">
    <source>
        <dbReference type="ARBA" id="ARBA00022839"/>
    </source>
</evidence>
<dbReference type="RefSeq" id="WP_167168718.1">
    <property type="nucleotide sequence ID" value="NZ_BAAAOO010000007.1"/>
</dbReference>
<evidence type="ECO:0000313" key="6">
    <source>
        <dbReference type="EMBL" id="NIH58046.1"/>
    </source>
</evidence>
<evidence type="ECO:0000256" key="2">
    <source>
        <dbReference type="ARBA" id="ARBA00022801"/>
    </source>
</evidence>
<keyword evidence="8" id="KW-1185">Reference proteome</keyword>
<feature type="domain" description="Exonuclease" evidence="5">
    <location>
        <begin position="10"/>
        <end position="184"/>
    </location>
</feature>
<dbReference type="PANTHER" id="PTHR30231">
    <property type="entry name" value="DNA POLYMERASE III SUBUNIT EPSILON"/>
    <property type="match status" value="1"/>
</dbReference>
<keyword evidence="2" id="KW-0378">Hydrolase</keyword>
<dbReference type="InterPro" id="IPR012337">
    <property type="entry name" value="RNaseH-like_sf"/>
</dbReference>